<dbReference type="InterPro" id="IPR021698">
    <property type="entry name" value="DUF3280"/>
</dbReference>
<evidence type="ECO:0000256" key="1">
    <source>
        <dbReference type="SAM" id="SignalP"/>
    </source>
</evidence>
<reference evidence="2" key="1">
    <citation type="submission" date="2017-08" db="EMBL/GenBank/DDBJ databases">
        <authorList>
            <person name="Imhoff J.F."/>
            <person name="Rahn T."/>
            <person name="Kuenzel S."/>
            <person name="Neulinger S.C."/>
        </authorList>
    </citation>
    <scope>NUCLEOTIDE SEQUENCE</scope>
    <source>
        <strain evidence="2">IM 151</strain>
    </source>
</reference>
<accession>A0ABS1DXG4</accession>
<name>A0ABS1DXG4_RUBGE</name>
<organism evidence="2 3">
    <name type="scientific">Rubrivivax gelatinosus</name>
    <name type="common">Rhodocyclus gelatinosus</name>
    <name type="synonym">Rhodopseudomonas gelatinosa</name>
    <dbReference type="NCBI Taxonomy" id="28068"/>
    <lineage>
        <taxon>Bacteria</taxon>
        <taxon>Pseudomonadati</taxon>
        <taxon>Pseudomonadota</taxon>
        <taxon>Betaproteobacteria</taxon>
        <taxon>Burkholderiales</taxon>
        <taxon>Sphaerotilaceae</taxon>
        <taxon>Rubrivivax</taxon>
    </lineage>
</organism>
<dbReference type="Pfam" id="PF11684">
    <property type="entry name" value="DUF3280"/>
    <property type="match status" value="1"/>
</dbReference>
<keyword evidence="3" id="KW-1185">Reference proteome</keyword>
<dbReference type="Gene3D" id="3.40.50.10610">
    <property type="entry name" value="ABC-type transport auxiliary lipoprotein component"/>
    <property type="match status" value="1"/>
</dbReference>
<comment type="caution">
    <text evidence="2">The sequence shown here is derived from an EMBL/GenBank/DDBJ whole genome shotgun (WGS) entry which is preliminary data.</text>
</comment>
<dbReference type="RefSeq" id="WP_200379554.1">
    <property type="nucleotide sequence ID" value="NZ_NRRU01000080.1"/>
</dbReference>
<evidence type="ECO:0000313" key="3">
    <source>
        <dbReference type="Proteomes" id="UP001041814"/>
    </source>
</evidence>
<protein>
    <recommendedName>
        <fullName evidence="4">DUF2380 domain-containing protein</fullName>
    </recommendedName>
</protein>
<reference evidence="2" key="2">
    <citation type="journal article" date="2020" name="Microorganisms">
        <title>Osmotic Adaptation and Compatible Solute Biosynthesis of Phototrophic Bacteria as Revealed from Genome Analyses.</title>
        <authorList>
            <person name="Imhoff J.F."/>
            <person name="Rahn T."/>
            <person name="Kunzel S."/>
            <person name="Keller A."/>
            <person name="Neulinger S.C."/>
        </authorList>
    </citation>
    <scope>NUCLEOTIDE SEQUENCE</scope>
    <source>
        <strain evidence="2">IM 151</strain>
    </source>
</reference>
<gene>
    <name evidence="2" type="ORF">CKO43_18585</name>
</gene>
<dbReference type="Proteomes" id="UP001041814">
    <property type="component" value="Unassembled WGS sequence"/>
</dbReference>
<evidence type="ECO:0008006" key="4">
    <source>
        <dbReference type="Google" id="ProtNLM"/>
    </source>
</evidence>
<feature type="signal peptide" evidence="1">
    <location>
        <begin position="1"/>
        <end position="20"/>
    </location>
</feature>
<dbReference type="EMBL" id="NRRU01000080">
    <property type="protein sequence ID" value="MBK1714771.1"/>
    <property type="molecule type" value="Genomic_DNA"/>
</dbReference>
<feature type="chain" id="PRO_5045835701" description="DUF2380 domain-containing protein" evidence="1">
    <location>
        <begin position="21"/>
        <end position="178"/>
    </location>
</feature>
<proteinExistence type="predicted"/>
<evidence type="ECO:0000313" key="2">
    <source>
        <dbReference type="EMBL" id="MBK1714771.1"/>
    </source>
</evidence>
<sequence>MHHLLLSWAAAALLAVAASASPAPPAAPALVVLDVEIVDEHHNPATLADQQRRLAEAGVQLRRELADAGVYRVVDSAPAAALVERLRSQQEYLYRCDDCADQVGRALGARLVMTAWVQKVSELILNVNLQIRDVDTGRLVLAKSADMRGNRDESWRRALHFLVRDIAEKRARDPGYGL</sequence>
<keyword evidence="1" id="KW-0732">Signal</keyword>